<proteinExistence type="predicted"/>
<feature type="domain" description="Glycosyl transferase family 1" evidence="1">
    <location>
        <begin position="184"/>
        <end position="248"/>
    </location>
</feature>
<keyword evidence="3" id="KW-1185">Reference proteome</keyword>
<evidence type="ECO:0000259" key="1">
    <source>
        <dbReference type="Pfam" id="PF00534"/>
    </source>
</evidence>
<dbReference type="Pfam" id="PF00534">
    <property type="entry name" value="Glycos_transf_1"/>
    <property type="match status" value="1"/>
</dbReference>
<comment type="caution">
    <text evidence="2">The sequence shown here is derived from an EMBL/GenBank/DDBJ whole genome shotgun (WGS) entry which is preliminary data.</text>
</comment>
<reference evidence="2 3" key="1">
    <citation type="journal article" date="2024" name="Proc. Natl. Acad. Sci. U.S.A.">
        <title>The evolutionary genomics of adaptation to stress in wild rhizobium bacteria.</title>
        <authorList>
            <person name="Kehlet-Delgado H."/>
            <person name="Montoya A.P."/>
            <person name="Jensen K.T."/>
            <person name="Wendlandt C.E."/>
            <person name="Dexheimer C."/>
            <person name="Roberts M."/>
            <person name="Torres Martinez L."/>
            <person name="Friesen M.L."/>
            <person name="Griffitts J.S."/>
            <person name="Porter S.S."/>
        </authorList>
    </citation>
    <scope>NUCLEOTIDE SEQUENCE [LARGE SCALE GENOMIC DNA]</scope>
    <source>
        <strain evidence="2 3">M0729</strain>
    </source>
</reference>
<evidence type="ECO:0000313" key="3">
    <source>
        <dbReference type="Proteomes" id="UP001464387"/>
    </source>
</evidence>
<gene>
    <name evidence="2" type="ORF">NKI33_13570</name>
</gene>
<accession>A0ABV1YG95</accession>
<dbReference type="InterPro" id="IPR001296">
    <property type="entry name" value="Glyco_trans_1"/>
</dbReference>
<sequence>MNYYVLPGVGIYGGIKVGFQFAQLLTDAGVPMAVATPGNLAPSWFRCGQPVVDRQQVVANAGKSDTLIFSLPHDYPELKATGARLIFHCQGTAPLINPILHDRDVTVLTCWEQATTYAMFVARRVSIDVGISISDAFFHDGSPKDERCAAFMPRRGAAIAQSAKKHVLSLRFLPIDGVSEDICANSLKRSGFFLGTAVSEGFGLPALEAMAAGCVVVSVPVVGGMEYLKHGHTAYIAEPTELPAALAAISKQGAGSRRAALRDGGAAMASRYRIAVQRKKLRSAMEAGLKDALSWS</sequence>
<dbReference type="Gene3D" id="3.40.50.2000">
    <property type="entry name" value="Glycogen Phosphorylase B"/>
    <property type="match status" value="1"/>
</dbReference>
<dbReference type="RefSeq" id="WP_287272428.1">
    <property type="nucleotide sequence ID" value="NZ_JAMYMY010000019.1"/>
</dbReference>
<evidence type="ECO:0000313" key="2">
    <source>
        <dbReference type="EMBL" id="MER8933992.1"/>
    </source>
</evidence>
<dbReference type="EMBL" id="JAMYPJ010000016">
    <property type="protein sequence ID" value="MER8933992.1"/>
    <property type="molecule type" value="Genomic_DNA"/>
</dbReference>
<dbReference type="SUPFAM" id="SSF53756">
    <property type="entry name" value="UDP-Glycosyltransferase/glycogen phosphorylase"/>
    <property type="match status" value="1"/>
</dbReference>
<name>A0ABV1YG95_9HYPH</name>
<organism evidence="2 3">
    <name type="scientific">Mesorhizobium opportunistum</name>
    <dbReference type="NCBI Taxonomy" id="593909"/>
    <lineage>
        <taxon>Bacteria</taxon>
        <taxon>Pseudomonadati</taxon>
        <taxon>Pseudomonadota</taxon>
        <taxon>Alphaproteobacteria</taxon>
        <taxon>Hyphomicrobiales</taxon>
        <taxon>Phyllobacteriaceae</taxon>
        <taxon>Mesorhizobium</taxon>
    </lineage>
</organism>
<dbReference type="Proteomes" id="UP001464387">
    <property type="component" value="Unassembled WGS sequence"/>
</dbReference>
<protein>
    <submittedName>
        <fullName evidence="2">Glycosyltransferase</fullName>
    </submittedName>
</protein>